<name>A0AAD6VYX1_9ROSI</name>
<evidence type="ECO:0000259" key="6">
    <source>
        <dbReference type="PROSITE" id="PS50846"/>
    </source>
</evidence>
<dbReference type="AlphaFoldDB" id="A0AAD6VYX1"/>
<evidence type="ECO:0000256" key="5">
    <source>
        <dbReference type="ARBA" id="ARBA00024045"/>
    </source>
</evidence>
<accession>A0AAD6VYX1</accession>
<dbReference type="PANTHER" id="PTHR45811:SF33">
    <property type="entry name" value="HEAVY METAL-ASSOCIATED ISOPRENYLATED PLANT PROTEIN 2-RELATED"/>
    <property type="match status" value="1"/>
</dbReference>
<dbReference type="Pfam" id="PF00403">
    <property type="entry name" value="HMA"/>
    <property type="match status" value="1"/>
</dbReference>
<evidence type="ECO:0000256" key="1">
    <source>
        <dbReference type="ARBA" id="ARBA00022481"/>
    </source>
</evidence>
<dbReference type="InterPro" id="IPR036163">
    <property type="entry name" value="HMA_dom_sf"/>
</dbReference>
<comment type="caution">
    <text evidence="7">The sequence shown here is derived from an EMBL/GenBank/DDBJ whole genome shotgun (WGS) entry which is preliminary data.</text>
</comment>
<dbReference type="InterPro" id="IPR051863">
    <property type="entry name" value="HIPP"/>
</dbReference>
<evidence type="ECO:0000256" key="4">
    <source>
        <dbReference type="ARBA" id="ARBA00023289"/>
    </source>
</evidence>
<evidence type="ECO:0000313" key="7">
    <source>
        <dbReference type="EMBL" id="KAJ6992762.1"/>
    </source>
</evidence>
<keyword evidence="3" id="KW-0449">Lipoprotein</keyword>
<dbReference type="EMBL" id="JAQIZT010000006">
    <property type="protein sequence ID" value="KAJ6992762.1"/>
    <property type="molecule type" value="Genomic_DNA"/>
</dbReference>
<keyword evidence="1" id="KW-0488">Methylation</keyword>
<organism evidence="7 8">
    <name type="scientific">Populus alba x Populus x berolinensis</name>
    <dbReference type="NCBI Taxonomy" id="444605"/>
    <lineage>
        <taxon>Eukaryota</taxon>
        <taxon>Viridiplantae</taxon>
        <taxon>Streptophyta</taxon>
        <taxon>Embryophyta</taxon>
        <taxon>Tracheophyta</taxon>
        <taxon>Spermatophyta</taxon>
        <taxon>Magnoliopsida</taxon>
        <taxon>eudicotyledons</taxon>
        <taxon>Gunneridae</taxon>
        <taxon>Pentapetalae</taxon>
        <taxon>rosids</taxon>
        <taxon>fabids</taxon>
        <taxon>Malpighiales</taxon>
        <taxon>Salicaceae</taxon>
        <taxon>Saliceae</taxon>
        <taxon>Populus</taxon>
    </lineage>
</organism>
<feature type="domain" description="HMA" evidence="6">
    <location>
        <begin position="52"/>
        <end position="115"/>
    </location>
</feature>
<evidence type="ECO:0000256" key="2">
    <source>
        <dbReference type="ARBA" id="ARBA00022723"/>
    </source>
</evidence>
<reference evidence="7" key="1">
    <citation type="journal article" date="2023" name="Mol. Ecol. Resour.">
        <title>Chromosome-level genome assembly of a triploid poplar Populus alba 'Berolinensis'.</title>
        <authorList>
            <person name="Chen S."/>
            <person name="Yu Y."/>
            <person name="Wang X."/>
            <person name="Wang S."/>
            <person name="Zhang T."/>
            <person name="Zhou Y."/>
            <person name="He R."/>
            <person name="Meng N."/>
            <person name="Wang Y."/>
            <person name="Liu W."/>
            <person name="Liu Z."/>
            <person name="Liu J."/>
            <person name="Guo Q."/>
            <person name="Huang H."/>
            <person name="Sederoff R.R."/>
            <person name="Wang G."/>
            <person name="Qu G."/>
            <person name="Chen S."/>
        </authorList>
    </citation>
    <scope>NUCLEOTIDE SEQUENCE</scope>
    <source>
        <strain evidence="7">SC-2020</strain>
    </source>
</reference>
<dbReference type="Proteomes" id="UP001164929">
    <property type="component" value="Chromosome 6"/>
</dbReference>
<gene>
    <name evidence="7" type="ORF">NC653_015997</name>
</gene>
<dbReference type="PANTHER" id="PTHR45811">
    <property type="entry name" value="COPPER TRANSPORT PROTEIN FAMILY-RELATED"/>
    <property type="match status" value="1"/>
</dbReference>
<proteinExistence type="inferred from homology"/>
<dbReference type="GO" id="GO:0046872">
    <property type="term" value="F:metal ion binding"/>
    <property type="evidence" value="ECO:0007669"/>
    <property type="project" value="UniProtKB-KW"/>
</dbReference>
<dbReference type="PROSITE" id="PS50846">
    <property type="entry name" value="HMA_2"/>
    <property type="match status" value="1"/>
</dbReference>
<keyword evidence="4" id="KW-0636">Prenylation</keyword>
<dbReference type="SUPFAM" id="SSF55008">
    <property type="entry name" value="HMA, heavy metal-associated domain"/>
    <property type="match status" value="1"/>
</dbReference>
<keyword evidence="2" id="KW-0479">Metal-binding</keyword>
<sequence>MIRARDYQCQIVNSEVSHLDAYKRVHFCIHLAVIYTSSDYIQCLQYIPCATMKKTVLKVNINCMKCKKELMKTVAKNEGIDQIAINCEKGTMIVVGIVDPVVLVNKLRKAGKVAAFISVGPYKKEDMETEKPKDHHNFPSCCKQCEVVAIGFPAYYPDLSPCSIL</sequence>
<keyword evidence="8" id="KW-1185">Reference proteome</keyword>
<dbReference type="InterPro" id="IPR006121">
    <property type="entry name" value="HMA_dom"/>
</dbReference>
<protein>
    <recommendedName>
        <fullName evidence="6">HMA domain-containing protein</fullName>
    </recommendedName>
</protein>
<comment type="similarity">
    <text evidence="5">Belongs to the HIPP family.</text>
</comment>
<evidence type="ECO:0000313" key="8">
    <source>
        <dbReference type="Proteomes" id="UP001164929"/>
    </source>
</evidence>
<evidence type="ECO:0000256" key="3">
    <source>
        <dbReference type="ARBA" id="ARBA00023288"/>
    </source>
</evidence>
<dbReference type="Gene3D" id="3.30.70.100">
    <property type="match status" value="1"/>
</dbReference>